<dbReference type="KEGG" id="maur:BOH66_13785"/>
<dbReference type="Gene3D" id="3.40.50.2000">
    <property type="entry name" value="Glycogen Phosphorylase B"/>
    <property type="match status" value="1"/>
</dbReference>
<dbReference type="PANTHER" id="PTHR12526">
    <property type="entry name" value="GLYCOSYLTRANSFERASE"/>
    <property type="match status" value="1"/>
</dbReference>
<gene>
    <name evidence="1" type="ORF">BOH66_13785</name>
</gene>
<evidence type="ECO:0000313" key="1">
    <source>
        <dbReference type="EMBL" id="APZ35196.1"/>
    </source>
</evidence>
<accession>A0A1P8UAU2</accession>
<dbReference type="RefSeq" id="WP_076691574.1">
    <property type="nucleotide sequence ID" value="NZ_CP018762.1"/>
</dbReference>
<dbReference type="SUPFAM" id="SSF53756">
    <property type="entry name" value="UDP-Glycosyltransferase/glycogen phosphorylase"/>
    <property type="match status" value="1"/>
</dbReference>
<evidence type="ECO:0000313" key="2">
    <source>
        <dbReference type="Proteomes" id="UP000187185"/>
    </source>
</evidence>
<evidence type="ECO:0008006" key="3">
    <source>
        <dbReference type="Google" id="ProtNLM"/>
    </source>
</evidence>
<dbReference type="STRING" id="36805.BOH66_13785"/>
<protein>
    <recommendedName>
        <fullName evidence="3">Glycosyltransferase</fullName>
    </recommendedName>
</protein>
<organism evidence="1 2">
    <name type="scientific">Microbacterium aurum</name>
    <dbReference type="NCBI Taxonomy" id="36805"/>
    <lineage>
        <taxon>Bacteria</taxon>
        <taxon>Bacillati</taxon>
        <taxon>Actinomycetota</taxon>
        <taxon>Actinomycetes</taxon>
        <taxon>Micrococcales</taxon>
        <taxon>Microbacteriaceae</taxon>
        <taxon>Microbacterium</taxon>
    </lineage>
</organism>
<reference evidence="1 2" key="1">
    <citation type="submission" date="2016-12" db="EMBL/GenBank/DDBJ databases">
        <title>Complete genome sequence of Microbacterium aurum KACC 15219.</title>
        <authorList>
            <person name="Jung Y."/>
            <person name="Shin J.-H."/>
            <person name="Lee Y.-J."/>
            <person name="Yi H."/>
            <person name="Bahn Y.-S."/>
            <person name="Kim J.F."/>
            <person name="Lee D.-W."/>
        </authorList>
    </citation>
    <scope>NUCLEOTIDE SEQUENCE [LARGE SCALE GENOMIC DNA]</scope>
    <source>
        <strain evidence="1 2">KACC 15219</strain>
    </source>
</reference>
<proteinExistence type="predicted"/>
<keyword evidence="2" id="KW-1185">Reference proteome</keyword>
<sequence>MTAHGVVVFSLEPWDDIWRRNQYLIDGMLMADPALRVLFVEPARDVVHGALQRREMRRGGGLRTADGYAGRLALLEPTKWLPRLAGPVADAMLRREVDAARVAHGLGRAPVWVNDPGWAHYVRRRRPRALYDVTDNWTAAHRTPRQHRMVVDNERILLDLCDEVVVCSVGLQSTLGTRREVRLLTNAVDVSRYRQTYGRPADLPIAGTALYVGTLHEDRLDVALTARTAARLRDQGDALVLVGPNALGGAQSAQLQSAGAVLLGPRPFGSVPAYLQHASVLIVPHVVDDFTDSLDPIKLYEYRAVGRPVVTTPVAGFRALDEQGVSIVDGAGFPDAVAALAAESIPTVLRAGVPDWSDRAAEMGEIVRRVGSIRR</sequence>
<dbReference type="AlphaFoldDB" id="A0A1P8UAU2"/>
<dbReference type="EMBL" id="CP018762">
    <property type="protein sequence ID" value="APZ35196.1"/>
    <property type="molecule type" value="Genomic_DNA"/>
</dbReference>
<name>A0A1P8UAU2_9MICO</name>
<dbReference type="Pfam" id="PF13692">
    <property type="entry name" value="Glyco_trans_1_4"/>
    <property type="match status" value="1"/>
</dbReference>
<dbReference type="Proteomes" id="UP000187185">
    <property type="component" value="Chromosome"/>
</dbReference>